<comment type="function">
    <text evidence="7">Acts as a ribosome collision sensor, splitting the ribosome into its 2 subunits. Detects stalled/collided 70S ribosomes which it binds and splits by an ATP-hydrolysis driven conformational change. Acts upstream of the ribosome quality control system (RQC), a ribosome-associated complex that mediates the extraction of incompletely synthesized nascent chains from stalled ribosomes and their subsequent degradation. Probably generates substrates for RQC.</text>
</comment>
<keyword evidence="7" id="KW-0540">Nuclease</keyword>
<dbReference type="NCBIfam" id="TIGR01069">
    <property type="entry name" value="mutS2"/>
    <property type="match status" value="1"/>
</dbReference>
<evidence type="ECO:0000256" key="4">
    <source>
        <dbReference type="ARBA" id="ARBA00022840"/>
    </source>
</evidence>
<keyword evidence="4 7" id="KW-0067">ATP-binding</keyword>
<dbReference type="Gene3D" id="3.40.50.300">
    <property type="entry name" value="P-loop containing nucleotide triphosphate hydrolases"/>
    <property type="match status" value="1"/>
</dbReference>
<evidence type="ECO:0000256" key="1">
    <source>
        <dbReference type="ARBA" id="ARBA00022730"/>
    </source>
</evidence>
<evidence type="ECO:0000256" key="8">
    <source>
        <dbReference type="SAM" id="Coils"/>
    </source>
</evidence>
<dbReference type="Pfam" id="PF01713">
    <property type="entry name" value="Smr"/>
    <property type="match status" value="1"/>
</dbReference>
<comment type="similarity">
    <text evidence="7">Belongs to the DNA mismatch repair MutS family. MutS2 subfamily.</text>
</comment>
<keyword evidence="8" id="KW-0175">Coiled coil</keyword>
<dbReference type="GO" id="GO:0030983">
    <property type="term" value="F:mismatched DNA binding"/>
    <property type="evidence" value="ECO:0007669"/>
    <property type="project" value="InterPro"/>
</dbReference>
<dbReference type="GO" id="GO:0005524">
    <property type="term" value="F:ATP binding"/>
    <property type="evidence" value="ECO:0007669"/>
    <property type="project" value="UniProtKB-UniRule"/>
</dbReference>
<dbReference type="RefSeq" id="WP_061523038.1">
    <property type="nucleotide sequence ID" value="NZ_JARLZY010000010.1"/>
</dbReference>
<dbReference type="PANTHER" id="PTHR48466:SF2">
    <property type="entry name" value="OS10G0509000 PROTEIN"/>
    <property type="match status" value="1"/>
</dbReference>
<dbReference type="InterPro" id="IPR045076">
    <property type="entry name" value="MutS"/>
</dbReference>
<dbReference type="SUPFAM" id="SSF52540">
    <property type="entry name" value="P-loop containing nucleoside triphosphate hydrolases"/>
    <property type="match status" value="1"/>
</dbReference>
<dbReference type="Pfam" id="PF00488">
    <property type="entry name" value="MutS_V"/>
    <property type="match status" value="1"/>
</dbReference>
<evidence type="ECO:0000256" key="6">
    <source>
        <dbReference type="ARBA" id="ARBA00023125"/>
    </source>
</evidence>
<evidence type="ECO:0000259" key="9">
    <source>
        <dbReference type="PROSITE" id="PS50828"/>
    </source>
</evidence>
<evidence type="ECO:0000256" key="2">
    <source>
        <dbReference type="ARBA" id="ARBA00022741"/>
    </source>
</evidence>
<keyword evidence="3 7" id="KW-0378">Hydrolase</keyword>
<dbReference type="GO" id="GO:0016887">
    <property type="term" value="F:ATP hydrolysis activity"/>
    <property type="evidence" value="ECO:0007669"/>
    <property type="project" value="InterPro"/>
</dbReference>
<dbReference type="SMART" id="SM00534">
    <property type="entry name" value="MUTSac"/>
    <property type="match status" value="1"/>
</dbReference>
<dbReference type="SMART" id="SM00463">
    <property type="entry name" value="SMR"/>
    <property type="match status" value="1"/>
</dbReference>
<organism evidence="10 11">
    <name type="scientific">Bacillus nakamurai</name>
    <dbReference type="NCBI Taxonomy" id="1793963"/>
    <lineage>
        <taxon>Bacteria</taxon>
        <taxon>Bacillati</taxon>
        <taxon>Bacillota</taxon>
        <taxon>Bacilli</taxon>
        <taxon>Bacillales</taxon>
        <taxon>Bacillaceae</taxon>
        <taxon>Bacillus</taxon>
    </lineage>
</organism>
<dbReference type="HAMAP" id="MF_00092">
    <property type="entry name" value="MutS2"/>
    <property type="match status" value="1"/>
</dbReference>
<evidence type="ECO:0000256" key="7">
    <source>
        <dbReference type="HAMAP-Rule" id="MF_00092"/>
    </source>
</evidence>
<dbReference type="GO" id="GO:0043023">
    <property type="term" value="F:ribosomal large subunit binding"/>
    <property type="evidence" value="ECO:0007669"/>
    <property type="project" value="UniProtKB-UniRule"/>
</dbReference>
<comment type="caution">
    <text evidence="10">The sequence shown here is derived from an EMBL/GenBank/DDBJ whole genome shotgun (WGS) entry which is preliminary data.</text>
</comment>
<dbReference type="InterPro" id="IPR046893">
    <property type="entry name" value="MSSS"/>
</dbReference>
<evidence type="ECO:0000256" key="3">
    <source>
        <dbReference type="ARBA" id="ARBA00022801"/>
    </source>
</evidence>
<dbReference type="AlphaFoldDB" id="A0A150F2X0"/>
<feature type="coiled-coil region" evidence="8">
    <location>
        <begin position="523"/>
        <end position="600"/>
    </location>
</feature>
<dbReference type="InterPro" id="IPR000432">
    <property type="entry name" value="DNA_mismatch_repair_MutS_C"/>
</dbReference>
<dbReference type="SMART" id="SM00533">
    <property type="entry name" value="MUTSd"/>
    <property type="match status" value="1"/>
</dbReference>
<feature type="domain" description="Smr" evidence="9">
    <location>
        <begin position="710"/>
        <end position="785"/>
    </location>
</feature>
<accession>A0A150F2X0</accession>
<keyword evidence="2 7" id="KW-0547">Nucleotide-binding</keyword>
<dbReference type="FunFam" id="3.40.50.300:FF:000830">
    <property type="entry name" value="Endonuclease MutS2"/>
    <property type="match status" value="1"/>
</dbReference>
<evidence type="ECO:0000313" key="11">
    <source>
        <dbReference type="Proteomes" id="UP000075430"/>
    </source>
</evidence>
<dbReference type="Pfam" id="PF20297">
    <property type="entry name" value="MSSS"/>
    <property type="match status" value="1"/>
</dbReference>
<dbReference type="EC" id="3.1.-.-" evidence="7"/>
<reference evidence="11" key="1">
    <citation type="submission" date="2016-02" db="EMBL/GenBank/DDBJ databases">
        <authorList>
            <person name="Dunlap C."/>
        </authorList>
    </citation>
    <scope>NUCLEOTIDE SEQUENCE [LARGE SCALE GENOMIC DNA]</scope>
    <source>
        <strain evidence="11">NRRL B-41092</strain>
    </source>
</reference>
<evidence type="ECO:0000313" key="10">
    <source>
        <dbReference type="EMBL" id="KXZ13634.1"/>
    </source>
</evidence>
<protein>
    <recommendedName>
        <fullName evidence="7">Endonuclease MutS2</fullName>
        <ecNumber evidence="7">3.1.-.-</ecNumber>
    </recommendedName>
    <alternativeName>
        <fullName evidence="7">Ribosome-associated protein quality control-upstream factor</fullName>
        <shortName evidence="7">RQC-upstream factor</shortName>
        <shortName evidence="7">RqcU</shortName>
        <ecNumber evidence="7">3.6.4.-</ecNumber>
    </alternativeName>
</protein>
<dbReference type="InterPro" id="IPR036063">
    <property type="entry name" value="Smr_dom_sf"/>
</dbReference>
<feature type="binding site" evidence="7">
    <location>
        <begin position="335"/>
        <end position="342"/>
    </location>
    <ligand>
        <name>ATP</name>
        <dbReference type="ChEBI" id="CHEBI:30616"/>
    </ligand>
</feature>
<name>A0A150F2X0_9BACI</name>
<dbReference type="GO" id="GO:0140664">
    <property type="term" value="F:ATP-dependent DNA damage sensor activity"/>
    <property type="evidence" value="ECO:0007669"/>
    <property type="project" value="InterPro"/>
</dbReference>
<dbReference type="EC" id="3.6.4.-" evidence="7"/>
<dbReference type="PROSITE" id="PS00486">
    <property type="entry name" value="DNA_MISMATCH_REPAIR_2"/>
    <property type="match status" value="1"/>
</dbReference>
<dbReference type="OrthoDB" id="9808166at2"/>
<dbReference type="CDD" id="cd06503">
    <property type="entry name" value="ATP-synt_Fo_b"/>
    <property type="match status" value="1"/>
</dbReference>
<dbReference type="PANTHER" id="PTHR48466">
    <property type="entry name" value="OS10G0509000 PROTEIN-RELATED"/>
    <property type="match status" value="1"/>
</dbReference>
<dbReference type="GO" id="GO:0072344">
    <property type="term" value="P:rescue of stalled ribosome"/>
    <property type="evidence" value="ECO:0007669"/>
    <property type="project" value="UniProtKB-UniRule"/>
</dbReference>
<dbReference type="CDD" id="cd03280">
    <property type="entry name" value="ABC_MutS2"/>
    <property type="match status" value="1"/>
</dbReference>
<dbReference type="STRING" id="1793963.AXI58_03750"/>
<dbReference type="InterPro" id="IPR005747">
    <property type="entry name" value="MutS2"/>
</dbReference>
<keyword evidence="7" id="KW-0255">Endonuclease</keyword>
<dbReference type="PIRSF" id="PIRSF005814">
    <property type="entry name" value="MutS_YshD"/>
    <property type="match status" value="1"/>
</dbReference>
<proteinExistence type="inferred from homology"/>
<dbReference type="Proteomes" id="UP000075430">
    <property type="component" value="Unassembled WGS sequence"/>
</dbReference>
<sequence length="785" mass="87285">MQQKVLSSLEFHKVKEQITAHAASSLGKEMLLQLKPLTDLAEIQKQLDEVEEASAVMRLRGHAPFGGLTDIRAALRRAEIGSVLTPSEFTEISGVLYAVKQMKHFISQMTEDGVGIPLIEAHAEQLITLSDLEREINSCIDDHGEVLDHASDALRGIRTQLRTLESRVRDRLESMLRSSSASKMLSDTIVTIRNDRFVIPVKQEYRSSYGGIVHDTSSSGATLFIEPQAIVDMNNSLQQAKVKEKQEIERILRVLTEHTAEHTHELVQNVEVLQTLDFIFAKARYAKAMKATKPLMNGEGFIRLKKARHPLLPQEQVVANDIELGGDYTTIVITGPNTGGKTVTLKTLGLLTIMAQAGLHIPADEGSEAAVFDNVFADIGDEQSIEQSLSTFSSHMVNIVSILKDVSENSLVLFDELGAGTDPQEGAALAMSILDEVHRTNARVLATTHYPELKAYGYNRTGVMNASVEFDIETLSPTYKLLIGVPGRSNAFEISRRLGLPEHVIGQAKSEMTAEHNEVDLMIASLEQSKKRADEELSETESIRKEAEKLHKELQQQIIELNAQKDKLLEEAEQKAAEKLEAATKEAEQIIHELRSIKQEHRSFKDHELIEAKKRLGDAMPAFEKSKQPERKTEKKRELKPGDEVKVLTFGQKGTLLEKTGANEWYVQIGILKMKVKEKDLEFLKSSPEPKKEKTIAAVKGKDYHVSLELDLRGERYENALSRVEKYLDDAVLAGYPRVSIIHGKGTGALRKGVQDLLKNHRSVKSSRFGEAGEGGSGITIVELK</sequence>
<gene>
    <name evidence="7" type="primary">mutS2</name>
    <name evidence="7" type="synonym">rqcU</name>
    <name evidence="10" type="ORF">AXI58_03750</name>
</gene>
<evidence type="ECO:0000256" key="5">
    <source>
        <dbReference type="ARBA" id="ARBA00022884"/>
    </source>
</evidence>
<dbReference type="GO" id="GO:0006298">
    <property type="term" value="P:mismatch repair"/>
    <property type="evidence" value="ECO:0007669"/>
    <property type="project" value="InterPro"/>
</dbReference>
<dbReference type="SUPFAM" id="SSF160443">
    <property type="entry name" value="SMR domain-like"/>
    <property type="match status" value="1"/>
</dbReference>
<dbReference type="InterPro" id="IPR036187">
    <property type="entry name" value="DNA_mismatch_repair_MutS_sf"/>
</dbReference>
<dbReference type="GO" id="GO:0019843">
    <property type="term" value="F:rRNA binding"/>
    <property type="evidence" value="ECO:0007669"/>
    <property type="project" value="UniProtKB-UniRule"/>
</dbReference>
<dbReference type="Gene3D" id="3.30.1370.110">
    <property type="match status" value="1"/>
</dbReference>
<keyword evidence="11" id="KW-1185">Reference proteome</keyword>
<dbReference type="GO" id="GO:0045910">
    <property type="term" value="P:negative regulation of DNA recombination"/>
    <property type="evidence" value="ECO:0007669"/>
    <property type="project" value="InterPro"/>
</dbReference>
<dbReference type="EMBL" id="LSBA01000037">
    <property type="protein sequence ID" value="KXZ13634.1"/>
    <property type="molecule type" value="Genomic_DNA"/>
</dbReference>
<dbReference type="InterPro" id="IPR007696">
    <property type="entry name" value="DNA_mismatch_repair_MutS_core"/>
</dbReference>
<keyword evidence="6 7" id="KW-0238">DNA-binding</keyword>
<dbReference type="InterPro" id="IPR027417">
    <property type="entry name" value="P-loop_NTPase"/>
</dbReference>
<comment type="subunit">
    <text evidence="7">Homodimer. Binds to stalled ribosomes, contacting rRNA.</text>
</comment>
<dbReference type="SUPFAM" id="SSF48334">
    <property type="entry name" value="DNA repair protein MutS, domain III"/>
    <property type="match status" value="1"/>
</dbReference>
<keyword evidence="1 7" id="KW-0699">rRNA-binding</keyword>
<dbReference type="PROSITE" id="PS50828">
    <property type="entry name" value="SMR"/>
    <property type="match status" value="1"/>
</dbReference>
<keyword evidence="5 7" id="KW-0694">RNA-binding</keyword>
<comment type="function">
    <text evidence="7">Endonuclease that is involved in the suppression of homologous recombination and thus may have a key role in the control of bacterial genetic diversity.</text>
</comment>
<dbReference type="InterPro" id="IPR002625">
    <property type="entry name" value="Smr_dom"/>
</dbReference>
<dbReference type="GO" id="GO:0004519">
    <property type="term" value="F:endonuclease activity"/>
    <property type="evidence" value="ECO:0007669"/>
    <property type="project" value="UniProtKB-UniRule"/>
</dbReference>
<dbReference type="Gene3D" id="1.10.1420.10">
    <property type="match status" value="2"/>
</dbReference>